<protein>
    <submittedName>
        <fullName evidence="3">GNAT family N-acetyltransferase</fullName>
        <ecNumber evidence="3">2.3.1.-</ecNumber>
    </submittedName>
</protein>
<dbReference type="EMBL" id="JAGQKZ010000011">
    <property type="protein sequence ID" value="MCA9391941.1"/>
    <property type="molecule type" value="Genomic_DNA"/>
</dbReference>
<evidence type="ECO:0000256" key="1">
    <source>
        <dbReference type="SAM" id="MobiDB-lite"/>
    </source>
</evidence>
<evidence type="ECO:0000313" key="3">
    <source>
        <dbReference type="EMBL" id="MCA9391941.1"/>
    </source>
</evidence>
<dbReference type="Gene3D" id="3.40.630.30">
    <property type="match status" value="1"/>
</dbReference>
<dbReference type="InterPro" id="IPR000182">
    <property type="entry name" value="GNAT_dom"/>
</dbReference>
<gene>
    <name evidence="3" type="ORF">KC614_01925</name>
</gene>
<keyword evidence="3" id="KW-0012">Acyltransferase</keyword>
<evidence type="ECO:0000259" key="2">
    <source>
        <dbReference type="PROSITE" id="PS51186"/>
    </source>
</evidence>
<dbReference type="Pfam" id="PF00583">
    <property type="entry name" value="Acetyltransf_1"/>
    <property type="match status" value="1"/>
</dbReference>
<keyword evidence="3" id="KW-0808">Transferase</keyword>
<dbReference type="InterPro" id="IPR016181">
    <property type="entry name" value="Acyl_CoA_acyltransferase"/>
</dbReference>
<reference evidence="3" key="2">
    <citation type="journal article" date="2021" name="Microbiome">
        <title>Successional dynamics and alternative stable states in a saline activated sludge microbial community over 9 years.</title>
        <authorList>
            <person name="Wang Y."/>
            <person name="Ye J."/>
            <person name="Ju F."/>
            <person name="Liu L."/>
            <person name="Boyd J.A."/>
            <person name="Deng Y."/>
            <person name="Parks D.H."/>
            <person name="Jiang X."/>
            <person name="Yin X."/>
            <person name="Woodcroft B.J."/>
            <person name="Tyson G.W."/>
            <person name="Hugenholtz P."/>
            <person name="Polz M.F."/>
            <person name="Zhang T."/>
        </authorList>
    </citation>
    <scope>NUCLEOTIDE SEQUENCE</scope>
    <source>
        <strain evidence="3">HKST-UBA03</strain>
    </source>
</reference>
<dbReference type="PROSITE" id="PS51186">
    <property type="entry name" value="GNAT"/>
    <property type="match status" value="1"/>
</dbReference>
<organism evidence="3 4">
    <name type="scientific">candidate division WWE3 bacterium</name>
    <dbReference type="NCBI Taxonomy" id="2053526"/>
    <lineage>
        <taxon>Bacteria</taxon>
        <taxon>Katanobacteria</taxon>
    </lineage>
</organism>
<dbReference type="AlphaFoldDB" id="A0A955LLA2"/>
<dbReference type="GO" id="GO:0016747">
    <property type="term" value="F:acyltransferase activity, transferring groups other than amino-acyl groups"/>
    <property type="evidence" value="ECO:0007669"/>
    <property type="project" value="InterPro"/>
</dbReference>
<accession>A0A955LLA2</accession>
<sequence>MASTELIPTKHESPIVPEPESNDSLHMRHATPTDLELLVDYYEQAAIGSTGTGFDAKEREETRVAFGYMLDDENYGAEVLEDEDGPVAAILFEYNSPAIKVDGFEALGESPQEIDAQTAIDLACDLDPDIKRVHVTSLAVDEDKRGMGLGIQLMEKFEQEQAGKTDVITFQTGKDNKAMIRLAEKCGFTLIDVKDDTMKGYDGEYLVAVKVIGELADRLHQQKEDNLRELLKDVEGL</sequence>
<comment type="caution">
    <text evidence="3">The sequence shown here is derived from an EMBL/GenBank/DDBJ whole genome shotgun (WGS) entry which is preliminary data.</text>
</comment>
<dbReference type="Proteomes" id="UP000751518">
    <property type="component" value="Unassembled WGS sequence"/>
</dbReference>
<reference evidence="3" key="1">
    <citation type="submission" date="2020-04" db="EMBL/GenBank/DDBJ databases">
        <authorList>
            <person name="Zhang T."/>
        </authorList>
    </citation>
    <scope>NUCLEOTIDE SEQUENCE</scope>
    <source>
        <strain evidence="3">HKST-UBA03</strain>
    </source>
</reference>
<name>A0A955LLA2_UNCKA</name>
<dbReference type="SUPFAM" id="SSF55729">
    <property type="entry name" value="Acyl-CoA N-acyltransferases (Nat)"/>
    <property type="match status" value="1"/>
</dbReference>
<feature type="region of interest" description="Disordered" evidence="1">
    <location>
        <begin position="1"/>
        <end position="26"/>
    </location>
</feature>
<proteinExistence type="predicted"/>
<feature type="domain" description="N-acetyltransferase" evidence="2">
    <location>
        <begin position="25"/>
        <end position="212"/>
    </location>
</feature>
<dbReference type="EC" id="2.3.1.-" evidence="3"/>
<dbReference type="CDD" id="cd04301">
    <property type="entry name" value="NAT_SF"/>
    <property type="match status" value="1"/>
</dbReference>
<evidence type="ECO:0000313" key="4">
    <source>
        <dbReference type="Proteomes" id="UP000751518"/>
    </source>
</evidence>